<dbReference type="Pfam" id="PF10536">
    <property type="entry name" value="PMD"/>
    <property type="match status" value="1"/>
</dbReference>
<dbReference type="GO" id="GO:0010073">
    <property type="term" value="P:meristem maintenance"/>
    <property type="evidence" value="ECO:0007669"/>
    <property type="project" value="InterPro"/>
</dbReference>
<dbReference type="AlphaFoldDB" id="A0A0D9VVR1"/>
<organism evidence="2 3">
    <name type="scientific">Leersia perrieri</name>
    <dbReference type="NCBI Taxonomy" id="77586"/>
    <lineage>
        <taxon>Eukaryota</taxon>
        <taxon>Viridiplantae</taxon>
        <taxon>Streptophyta</taxon>
        <taxon>Embryophyta</taxon>
        <taxon>Tracheophyta</taxon>
        <taxon>Spermatophyta</taxon>
        <taxon>Magnoliopsida</taxon>
        <taxon>Liliopsida</taxon>
        <taxon>Poales</taxon>
        <taxon>Poaceae</taxon>
        <taxon>BOP clade</taxon>
        <taxon>Oryzoideae</taxon>
        <taxon>Oryzeae</taxon>
        <taxon>Oryzinae</taxon>
        <taxon>Leersia</taxon>
    </lineage>
</organism>
<evidence type="ECO:0000313" key="3">
    <source>
        <dbReference type="Proteomes" id="UP000032180"/>
    </source>
</evidence>
<proteinExistence type="predicted"/>
<dbReference type="Gramene" id="LPERR03G19730.1">
    <property type="protein sequence ID" value="LPERR03G19730.1"/>
    <property type="gene ID" value="LPERR03G19730"/>
</dbReference>
<dbReference type="STRING" id="77586.A0A0D9VVR1"/>
<reference evidence="3" key="2">
    <citation type="submission" date="2013-12" db="EMBL/GenBank/DDBJ databases">
        <authorList>
            <person name="Yu Y."/>
            <person name="Lee S."/>
            <person name="de Baynast K."/>
            <person name="Wissotski M."/>
            <person name="Liu L."/>
            <person name="Talag J."/>
            <person name="Goicoechea J."/>
            <person name="Angelova A."/>
            <person name="Jetty R."/>
            <person name="Kudrna D."/>
            <person name="Golser W."/>
            <person name="Rivera L."/>
            <person name="Zhang J."/>
            <person name="Wing R."/>
        </authorList>
    </citation>
    <scope>NUCLEOTIDE SEQUENCE</scope>
</reference>
<dbReference type="InterPro" id="IPR044824">
    <property type="entry name" value="MAIN-like"/>
</dbReference>
<feature type="domain" description="Aminotransferase-like plant mobile" evidence="1">
    <location>
        <begin position="50"/>
        <end position="391"/>
    </location>
</feature>
<accession>A0A0D9VVR1</accession>
<dbReference type="EnsemblPlants" id="LPERR03G19730.1">
    <property type="protein sequence ID" value="LPERR03G19730.1"/>
    <property type="gene ID" value="LPERR03G19730"/>
</dbReference>
<dbReference type="PANTHER" id="PTHR46033">
    <property type="entry name" value="PROTEIN MAIN-LIKE 2"/>
    <property type="match status" value="1"/>
</dbReference>
<dbReference type="HOGENOM" id="CLU_014812_0_0_1"/>
<reference evidence="2" key="3">
    <citation type="submission" date="2015-04" db="UniProtKB">
        <authorList>
            <consortium name="EnsemblPlants"/>
        </authorList>
    </citation>
    <scope>IDENTIFICATION</scope>
</reference>
<evidence type="ECO:0000313" key="2">
    <source>
        <dbReference type="EnsemblPlants" id="LPERR03G19730.1"/>
    </source>
</evidence>
<dbReference type="PANTHER" id="PTHR46033:SF32">
    <property type="entry name" value="EXPRESSED PROTEIN"/>
    <property type="match status" value="1"/>
</dbReference>
<protein>
    <recommendedName>
        <fullName evidence="1">Aminotransferase-like plant mobile domain-containing protein</fullName>
    </recommendedName>
</protein>
<evidence type="ECO:0000259" key="1">
    <source>
        <dbReference type="Pfam" id="PF10536"/>
    </source>
</evidence>
<dbReference type="eggNOG" id="ENOG502QSN7">
    <property type="taxonomic scope" value="Eukaryota"/>
</dbReference>
<reference evidence="2 3" key="1">
    <citation type="submission" date="2012-08" db="EMBL/GenBank/DDBJ databases">
        <title>Oryza genome evolution.</title>
        <authorList>
            <person name="Wing R.A."/>
        </authorList>
    </citation>
    <scope>NUCLEOTIDE SEQUENCE</scope>
</reference>
<sequence length="814" mass="89930">MATIEEEELLVQESTLPIISDGDPSRPAVRSAHFLLPRAGGLGRVPKPLDAVLASAYRVRRNERILAQLTAFWSADTNTFAFPWGEATVTLEDVAVLAGLPLFGKPVRARMPAADVVALEAVRSALDRTTYRKPSYAGWVKHFLDRPAEAEDAGGLVEHGAFLAMWLSLFVFASPPFDVVRPQVLPVAARLARGQRVALAPAALAAIYGDLTALKRFFRSDQEAFFQVRAPMHVLLLWVWERFPQLRPDMASTPDTGTDARRALLVARWHDAHKAFDDWYVHGVFMSPDKFDWRPYGSRSIALPPRKSKAGSWVRGHCILTCPLHGACANYNPHRVATQFGFDQDVPGMVARSNSHWKEAWGTYTFGCQKFAFIVPHYKLGVTIEYARWWEPYSLACSALVSNYANTKEIPVLFTGSKQNIKELSGANSCKKRKEDPLDEIPLIERLNNIIVVRSSKQGQIADVARESVSKFIGGKEKNMIVQQDAEQYLSDSRRVLDSLADESSCVSVTKAKQRISLPRSKQEARHHALTYVVKTSNSVQVIFHHDIEGAASTGSNEANEAATTADMPPTLEDILVTSDDNIDEEAYVQEDVLGGINLKSPQMETATSTLFGLNEELNLVGAKNNGHDNPILNEATMEYSWGYELDAVLRGAALRQESTDATHFATIQIVTGKEQLAALESTEKDNEGNSESNQAAGSLIKDCVEETMAFLLTFLTEVSSKTLYYLTTFGLSKNTHERDASDTNRDQEVYEPRREVGTREVIEKSFAAREAQKVELETVIKYLKEQVGKGRVAGGKVGSSDRTGCCAAGTVEG</sequence>
<keyword evidence="3" id="KW-1185">Reference proteome</keyword>
<name>A0A0D9VVR1_9ORYZ</name>
<dbReference type="InterPro" id="IPR019557">
    <property type="entry name" value="AminoTfrase-like_pln_mobile"/>
</dbReference>
<dbReference type="Proteomes" id="UP000032180">
    <property type="component" value="Chromosome 3"/>
</dbReference>